<evidence type="ECO:0000256" key="1">
    <source>
        <dbReference type="SAM" id="MobiDB-lite"/>
    </source>
</evidence>
<sequence length="892" mass="96243">MGLSLRLTPFGLEQRGLYVLQDRHDEYYEQLLPLCSNSGSSITGRRDCCCITVLLVGDQNAGKTALLYSLIAATDPRYTALSSLLPIIQAEFSNRREILTDASHPTRGDGSGADAAAPRATLAAASAELGQTGAATSSAHDGSQLQPAETPSDAANYAAARSGAGEQLPAAEPAAPVAAVEALVSLSRDELPFLDTDVARTATLFDAEDFDFFCLEFGLKEKNQGLWQRVKDSRYVLLHLLEFGGHQLDRMHTFSQILRSRGCCSDSNCARSDCRRDFKRPNNYCSTCDQAAAAALLLHERDAQGATAGPLDANATVAPDSTGSTRVAFAPAAVPAGEATVPETQAFHLAQSLRRSFSLAAEIPLLVYIINCSTMFVATPNDAPATEGPSMQLSVSSFLRLLLRLHACCFSHPSGGRKKHVHFACSRLTCQTAAAAKNAEAARTADSPRKSATRAVSGCCCRAFDEKESFHRALEALRAFVLFLSSETTTPAETADVTSLLSQPSEFLYSRFRSIRISHTTSNWGPFEDCWGLTACASLKAEEKLHQQCASVCFLSRILEFVWDVGASLGFCQCLRLRGVSAVRILERSSQTIQEHEQSLHAAWGPHWQLCVPSVVLLLARLISLTAEAEINKADPHVTGLVRDANRREDAGKGQVVAEREQCNSKARRATNESAPQTGDTPLKCLQQESQDKPKLQEELLTGACLPCCMDGGPWGPLVLQLPVDLNTEDDPVTLKLLPATLKSPLAALKQQGQTSERKTCMNLGKLLETEGEGCFAAVRLPFHPSVARLVDSMLGSYTREPLPDDFWGTMAAAPRSGAAPTVSGVAIEEAVEPNAACRTLEDALHAAAENAAMLLRQYVMKQQQKNLQDHNASDEASAEIVVLNALQHYRS</sequence>
<feature type="region of interest" description="Disordered" evidence="1">
    <location>
        <begin position="133"/>
        <end position="163"/>
    </location>
</feature>
<feature type="compositionally biased region" description="Basic and acidic residues" evidence="1">
    <location>
        <begin position="644"/>
        <end position="663"/>
    </location>
</feature>
<accession>A0A1D3CRX3</accession>
<gene>
    <name evidence="2" type="ORF">cyc_07459</name>
</gene>
<protein>
    <submittedName>
        <fullName evidence="2">Uncharacterized protein</fullName>
    </submittedName>
</protein>
<feature type="compositionally biased region" description="Low complexity" evidence="1">
    <location>
        <begin position="154"/>
        <end position="163"/>
    </location>
</feature>
<dbReference type="Proteomes" id="UP000095192">
    <property type="component" value="Unassembled WGS sequence"/>
</dbReference>
<evidence type="ECO:0000313" key="3">
    <source>
        <dbReference type="Proteomes" id="UP000095192"/>
    </source>
</evidence>
<feature type="compositionally biased region" description="Polar residues" evidence="1">
    <location>
        <begin position="133"/>
        <end position="149"/>
    </location>
</feature>
<name>A0A1D3CRX3_9EIME</name>
<dbReference type="InParanoid" id="A0A1D3CRX3"/>
<comment type="caution">
    <text evidence="2">The sequence shown here is derived from an EMBL/GenBank/DDBJ whole genome shotgun (WGS) entry which is preliminary data.</text>
</comment>
<dbReference type="VEuPathDB" id="ToxoDB:cyc_07459"/>
<dbReference type="EMBL" id="JROU02002185">
    <property type="protein sequence ID" value="OEH73958.1"/>
    <property type="molecule type" value="Genomic_DNA"/>
</dbReference>
<keyword evidence="3" id="KW-1185">Reference proteome</keyword>
<evidence type="ECO:0000313" key="2">
    <source>
        <dbReference type="EMBL" id="OEH73958.1"/>
    </source>
</evidence>
<dbReference type="VEuPathDB" id="ToxoDB:LOC34623425"/>
<dbReference type="AlphaFoldDB" id="A0A1D3CRX3"/>
<proteinExistence type="predicted"/>
<reference evidence="2 3" key="1">
    <citation type="journal article" date="2016" name="BMC Genomics">
        <title>Comparative genomics reveals Cyclospora cayetanensis possesses coccidia-like metabolism and invasion components but unique surface antigens.</title>
        <authorList>
            <person name="Liu S."/>
            <person name="Wang L."/>
            <person name="Zheng H."/>
            <person name="Xu Z."/>
            <person name="Roellig D.M."/>
            <person name="Li N."/>
            <person name="Frace M.A."/>
            <person name="Tang K."/>
            <person name="Arrowood M.J."/>
            <person name="Moss D.M."/>
            <person name="Zhang L."/>
            <person name="Feng Y."/>
            <person name="Xiao L."/>
        </authorList>
    </citation>
    <scope>NUCLEOTIDE SEQUENCE [LARGE SCALE GENOMIC DNA]</scope>
    <source>
        <strain evidence="2 3">CHN_HEN01</strain>
    </source>
</reference>
<feature type="region of interest" description="Disordered" evidence="1">
    <location>
        <begin position="643"/>
        <end position="685"/>
    </location>
</feature>
<organism evidence="2 3">
    <name type="scientific">Cyclospora cayetanensis</name>
    <dbReference type="NCBI Taxonomy" id="88456"/>
    <lineage>
        <taxon>Eukaryota</taxon>
        <taxon>Sar</taxon>
        <taxon>Alveolata</taxon>
        <taxon>Apicomplexa</taxon>
        <taxon>Conoidasida</taxon>
        <taxon>Coccidia</taxon>
        <taxon>Eucoccidiorida</taxon>
        <taxon>Eimeriorina</taxon>
        <taxon>Eimeriidae</taxon>
        <taxon>Cyclospora</taxon>
    </lineage>
</organism>